<dbReference type="Gene3D" id="2.60.40.1120">
    <property type="entry name" value="Carboxypeptidase-like, regulatory domain"/>
    <property type="match status" value="1"/>
</dbReference>
<evidence type="ECO:0000313" key="13">
    <source>
        <dbReference type="EMBL" id="MFD0991178.1"/>
    </source>
</evidence>
<dbReference type="InterPro" id="IPR008969">
    <property type="entry name" value="CarboxyPept-like_regulatory"/>
</dbReference>
<dbReference type="InterPro" id="IPR023997">
    <property type="entry name" value="TonB-dep_OMP_SusC/RagA_CS"/>
</dbReference>
<keyword evidence="7 8" id="KW-0998">Cell outer membrane</keyword>
<dbReference type="NCBIfam" id="TIGR04057">
    <property type="entry name" value="SusC_RagA_signa"/>
    <property type="match status" value="1"/>
</dbReference>
<reference evidence="14" key="1">
    <citation type="journal article" date="2019" name="Int. J. Syst. Evol. Microbiol.">
        <title>The Global Catalogue of Microorganisms (GCM) 10K type strain sequencing project: providing services to taxonomists for standard genome sequencing and annotation.</title>
        <authorList>
            <consortium name="The Broad Institute Genomics Platform"/>
            <consortium name="The Broad Institute Genome Sequencing Center for Infectious Disease"/>
            <person name="Wu L."/>
            <person name="Ma J."/>
        </authorList>
    </citation>
    <scope>NUCLEOTIDE SEQUENCE [LARGE SCALE GENOMIC DNA]</scope>
    <source>
        <strain evidence="14">CCUG 62414</strain>
    </source>
</reference>
<dbReference type="NCBIfam" id="TIGR04056">
    <property type="entry name" value="OMP_RagA_SusC"/>
    <property type="match status" value="1"/>
</dbReference>
<feature type="domain" description="TonB-dependent receptor-like beta-barrel" evidence="11">
    <location>
        <begin position="429"/>
        <end position="1032"/>
    </location>
</feature>
<dbReference type="SUPFAM" id="SSF56935">
    <property type="entry name" value="Porins"/>
    <property type="match status" value="1"/>
</dbReference>
<keyword evidence="2 8" id="KW-0813">Transport</keyword>
<keyword evidence="14" id="KW-1185">Reference proteome</keyword>
<feature type="chain" id="PRO_5045850946" evidence="10">
    <location>
        <begin position="30"/>
        <end position="1076"/>
    </location>
</feature>
<evidence type="ECO:0000256" key="4">
    <source>
        <dbReference type="ARBA" id="ARBA00022692"/>
    </source>
</evidence>
<evidence type="ECO:0000259" key="12">
    <source>
        <dbReference type="Pfam" id="PF07715"/>
    </source>
</evidence>
<name>A0ABW3JKZ0_9FLAO</name>
<keyword evidence="6 8" id="KW-0472">Membrane</keyword>
<organism evidence="13 14">
    <name type="scientific">Mariniflexile jejuense</name>
    <dbReference type="NCBI Taxonomy" id="1173582"/>
    <lineage>
        <taxon>Bacteria</taxon>
        <taxon>Pseudomonadati</taxon>
        <taxon>Bacteroidota</taxon>
        <taxon>Flavobacteriia</taxon>
        <taxon>Flavobacteriales</taxon>
        <taxon>Flavobacteriaceae</taxon>
        <taxon>Mariniflexile</taxon>
    </lineage>
</organism>
<evidence type="ECO:0000256" key="1">
    <source>
        <dbReference type="ARBA" id="ARBA00004571"/>
    </source>
</evidence>
<evidence type="ECO:0000256" key="6">
    <source>
        <dbReference type="ARBA" id="ARBA00023136"/>
    </source>
</evidence>
<dbReference type="Gene3D" id="2.40.170.20">
    <property type="entry name" value="TonB-dependent receptor, beta-barrel domain"/>
    <property type="match status" value="1"/>
</dbReference>
<dbReference type="RefSeq" id="WP_379926860.1">
    <property type="nucleotide sequence ID" value="NZ_JBHTJI010000042.1"/>
</dbReference>
<gene>
    <name evidence="13" type="ORF">ACFQ1R_13805</name>
</gene>
<feature type="domain" description="TonB-dependent receptor plug" evidence="12">
    <location>
        <begin position="129"/>
        <end position="257"/>
    </location>
</feature>
<evidence type="ECO:0000256" key="2">
    <source>
        <dbReference type="ARBA" id="ARBA00022448"/>
    </source>
</evidence>
<comment type="caution">
    <text evidence="13">The sequence shown here is derived from an EMBL/GenBank/DDBJ whole genome shotgun (WGS) entry which is preliminary data.</text>
</comment>
<evidence type="ECO:0000256" key="5">
    <source>
        <dbReference type="ARBA" id="ARBA00023077"/>
    </source>
</evidence>
<keyword evidence="4 8" id="KW-0812">Transmembrane</keyword>
<evidence type="ECO:0000256" key="9">
    <source>
        <dbReference type="RuleBase" id="RU003357"/>
    </source>
</evidence>
<dbReference type="InterPro" id="IPR023996">
    <property type="entry name" value="TonB-dep_OMP_SusC/RagA"/>
</dbReference>
<protein>
    <submittedName>
        <fullName evidence="13">SusC/RagA family TonB-linked outer membrane protein</fullName>
    </submittedName>
</protein>
<sequence length="1076" mass="117880">MKIKTNKNINHYRNFLALTVMLFTLFANAHNTKIDLVQSTITGIVTDVAGQPLPGVSVVILGTKKGVSTDFDGKYVIKASKNEVLMFTYLGMANKTVLVGEQTTINVVLQEATSSLEEVTVIGYGTVKKNDLTGSVSAIKPNENEALRSGSINNLLQGKVAGLDVTSTTGTPGAALSVRIRGTNSLRSDNEPLYVVDGIIMNTSTEDASNPFANTINDFQAQQNGLSGINPSDIANIQVLKDASATAIYGSRGANGVIIITTKSGKEGKATIKASTSTTASIMSRSIKLLDANGYASMRNDDAILDGTSIRYGFYGNNIYKIRNIPANDLYFRDVSSAVLNPSVINTYNLTPTEQINWLEEMTTMAISTVHRVSVSGGTGGVYYYFATGINNENGIIPNSSIKSGDLRSNLSVKVNKNITLRSTLYTTYNSNDMNLSTDGTGNRGLMNAILNASPLNDDIFAEDGEPLSSPYLWASDYYDNSKESRTVASVGADIKFTDFLTYQLKVNANTRNKERVRYYTNNIGLGASYNGYLGESNLTSRNYSTENLLQFKKNFSKAHSLNGTLGFTTDQYRTVTKSIYGSNFSDLILGEKGLNFAQSIVYNNPNEYPKNYVSAFVRANYALLDKYLVTYTFRRDGVSVFSGDKKWDNFHSLALAWKLEKEKFIKSLGFISQLKLRAGWGQTGNSSIAPFQTLNLYNITQGADYSGNTITGLVSTGIPNTNLVWEETVQSNTGLDWSILKGKFSGAIDAYLKTTERLLLNKPIPASNGFTSTTVNVGEIENKGLEFTVDANIYSKNNFTWSIGANIGFNKNKIIDLGTEDTFGDGRTHFFGSGLGTGVYTDPVNIFLENESIGMFWGLKTDGLYRTADDLIDAPIYRGVAPQLGDVRFIDKDGDGQIGTSDKQIIGNPNPDYTYGFNTEVSFKNISLRLVFTGKQGNNIFNAKLGQNGYNDRRGQYNVYSDSWYDRWTPNNIDSKFPRQGFSLLDSADILVEDGSFLRLATATINYNLPTDLMKDLGIKDASIYLTGNNLLLLTKYRGFDPEVNSFAYDGTRIGIDWSSSPRPISFTIGLNVSF</sequence>
<dbReference type="InterPro" id="IPR036942">
    <property type="entry name" value="Beta-barrel_TonB_sf"/>
</dbReference>
<keyword evidence="3 8" id="KW-1134">Transmembrane beta strand</keyword>
<evidence type="ECO:0000259" key="11">
    <source>
        <dbReference type="Pfam" id="PF00593"/>
    </source>
</evidence>
<dbReference type="InterPro" id="IPR037066">
    <property type="entry name" value="Plug_dom_sf"/>
</dbReference>
<dbReference type="InterPro" id="IPR012910">
    <property type="entry name" value="Plug_dom"/>
</dbReference>
<dbReference type="InterPro" id="IPR039426">
    <property type="entry name" value="TonB-dep_rcpt-like"/>
</dbReference>
<dbReference type="Gene3D" id="2.170.130.10">
    <property type="entry name" value="TonB-dependent receptor, plug domain"/>
    <property type="match status" value="1"/>
</dbReference>
<dbReference type="SUPFAM" id="SSF49464">
    <property type="entry name" value="Carboxypeptidase regulatory domain-like"/>
    <property type="match status" value="1"/>
</dbReference>
<dbReference type="Proteomes" id="UP001597061">
    <property type="component" value="Unassembled WGS sequence"/>
</dbReference>
<comment type="similarity">
    <text evidence="8 9">Belongs to the TonB-dependent receptor family.</text>
</comment>
<proteinExistence type="inferred from homology"/>
<dbReference type="InterPro" id="IPR000531">
    <property type="entry name" value="Beta-barrel_TonB"/>
</dbReference>
<evidence type="ECO:0000256" key="10">
    <source>
        <dbReference type="SAM" id="SignalP"/>
    </source>
</evidence>
<comment type="subcellular location">
    <subcellularLocation>
        <location evidence="1 8">Cell outer membrane</location>
        <topology evidence="1 8">Multi-pass membrane protein</topology>
    </subcellularLocation>
</comment>
<evidence type="ECO:0000256" key="7">
    <source>
        <dbReference type="ARBA" id="ARBA00023237"/>
    </source>
</evidence>
<dbReference type="PROSITE" id="PS52016">
    <property type="entry name" value="TONB_DEPENDENT_REC_3"/>
    <property type="match status" value="1"/>
</dbReference>
<dbReference type="Pfam" id="PF13715">
    <property type="entry name" value="CarbopepD_reg_2"/>
    <property type="match status" value="1"/>
</dbReference>
<evidence type="ECO:0000256" key="3">
    <source>
        <dbReference type="ARBA" id="ARBA00022452"/>
    </source>
</evidence>
<evidence type="ECO:0000256" key="8">
    <source>
        <dbReference type="PROSITE-ProRule" id="PRU01360"/>
    </source>
</evidence>
<accession>A0ABW3JKZ0</accession>
<dbReference type="Pfam" id="PF00593">
    <property type="entry name" value="TonB_dep_Rec_b-barrel"/>
    <property type="match status" value="1"/>
</dbReference>
<dbReference type="Pfam" id="PF07715">
    <property type="entry name" value="Plug"/>
    <property type="match status" value="1"/>
</dbReference>
<feature type="signal peptide" evidence="10">
    <location>
        <begin position="1"/>
        <end position="29"/>
    </location>
</feature>
<evidence type="ECO:0000313" key="14">
    <source>
        <dbReference type="Proteomes" id="UP001597061"/>
    </source>
</evidence>
<keyword evidence="10" id="KW-0732">Signal</keyword>
<dbReference type="EMBL" id="JBHTJI010000042">
    <property type="protein sequence ID" value="MFD0991178.1"/>
    <property type="molecule type" value="Genomic_DNA"/>
</dbReference>
<keyword evidence="5 9" id="KW-0798">TonB box</keyword>